<feature type="transmembrane region" description="Helical" evidence="1">
    <location>
        <begin position="98"/>
        <end position="119"/>
    </location>
</feature>
<keyword evidence="1" id="KW-0472">Membrane</keyword>
<dbReference type="EMBL" id="CP078063">
    <property type="protein sequence ID" value="UVE50651.1"/>
    <property type="molecule type" value="Genomic_DNA"/>
</dbReference>
<gene>
    <name evidence="3" type="ORF">KU306_01750</name>
    <name evidence="2" type="ORF">SAMN04488691_109102</name>
</gene>
<dbReference type="Pfam" id="PF17647">
    <property type="entry name" value="DUF5518"/>
    <property type="match status" value="1"/>
</dbReference>
<evidence type="ECO:0000313" key="4">
    <source>
        <dbReference type="Proteomes" id="UP000183894"/>
    </source>
</evidence>
<evidence type="ECO:0000313" key="3">
    <source>
        <dbReference type="EMBL" id="UVE50651.1"/>
    </source>
</evidence>
<keyword evidence="1" id="KW-1133">Transmembrane helix</keyword>
<proteinExistence type="predicted"/>
<keyword evidence="5" id="KW-1185">Reference proteome</keyword>
<accession>A0A1H7TLI9</accession>
<protein>
    <submittedName>
        <fullName evidence="3">DUF5518 domain-containing protein</fullName>
    </submittedName>
</protein>
<evidence type="ECO:0000313" key="5">
    <source>
        <dbReference type="Proteomes" id="UP001058330"/>
    </source>
</evidence>
<dbReference type="OrthoDB" id="342332at2157"/>
<sequence length="143" mass="15085">MTEWRPVLGGVCLAASTEALVYAMTGQFTLVGGITGSALAGYLIGCDPADGAWHGMMAGVVWGSILMPLSILLTFLNQTPILFPFQYIMPFLETPGELTTAIMLALAMPNVVSGSLGSLARRDAKGTWFDPAMAEVEAVEDAQ</sequence>
<dbReference type="GeneID" id="74527579"/>
<dbReference type="AlphaFoldDB" id="A0A1H7TLI9"/>
<feature type="transmembrane region" description="Helical" evidence="1">
    <location>
        <begin position="20"/>
        <end position="44"/>
    </location>
</feature>
<reference evidence="3" key="2">
    <citation type="submission" date="2021-07" db="EMBL/GenBank/DDBJ databases">
        <title>Studies on halocins as antimicrobial molecules from haloarchaea.</title>
        <authorList>
            <person name="Kumar S."/>
            <person name="Khare S.K."/>
        </authorList>
    </citation>
    <scope>NUCLEOTIDE SEQUENCE</scope>
    <source>
        <strain evidence="3">NCIM 5678</strain>
    </source>
</reference>
<keyword evidence="1" id="KW-0812">Transmembrane</keyword>
<evidence type="ECO:0000256" key="1">
    <source>
        <dbReference type="SAM" id="Phobius"/>
    </source>
</evidence>
<dbReference type="RefSeq" id="WP_007542597.1">
    <property type="nucleotide sequence ID" value="NZ_CP078063.1"/>
</dbReference>
<organism evidence="2 4">
    <name type="scientific">Haloferax larsenii</name>
    <dbReference type="NCBI Taxonomy" id="302484"/>
    <lineage>
        <taxon>Archaea</taxon>
        <taxon>Methanobacteriati</taxon>
        <taxon>Methanobacteriota</taxon>
        <taxon>Stenosarchaea group</taxon>
        <taxon>Halobacteria</taxon>
        <taxon>Halobacteriales</taxon>
        <taxon>Haloferacaceae</taxon>
        <taxon>Haloferax</taxon>
    </lineage>
</organism>
<reference evidence="2 4" key="1">
    <citation type="submission" date="2016-10" db="EMBL/GenBank/DDBJ databases">
        <authorList>
            <person name="de Groot N.N."/>
        </authorList>
    </citation>
    <scope>NUCLEOTIDE SEQUENCE [LARGE SCALE GENOMIC DNA]</scope>
    <source>
        <strain evidence="2 4">CDM_5</strain>
    </source>
</reference>
<dbReference type="InterPro" id="IPR040493">
    <property type="entry name" value="DUF5518"/>
</dbReference>
<feature type="transmembrane region" description="Helical" evidence="1">
    <location>
        <begin position="56"/>
        <end position="78"/>
    </location>
</feature>
<evidence type="ECO:0000313" key="2">
    <source>
        <dbReference type="EMBL" id="SEL85563.1"/>
    </source>
</evidence>
<dbReference type="EMBL" id="FOAD01000009">
    <property type="protein sequence ID" value="SEL85563.1"/>
    <property type="molecule type" value="Genomic_DNA"/>
</dbReference>
<name>A0A1H7TLI9_HALLR</name>
<dbReference type="Proteomes" id="UP000183894">
    <property type="component" value="Unassembled WGS sequence"/>
</dbReference>
<dbReference type="Proteomes" id="UP001058330">
    <property type="component" value="Chromosome"/>
</dbReference>